<dbReference type="PROSITE" id="PS00131">
    <property type="entry name" value="CARBOXYPEPT_SER_SER"/>
    <property type="match status" value="1"/>
</dbReference>
<dbReference type="InterPro" id="IPR018202">
    <property type="entry name" value="Ser_caboxypep_ser_AS"/>
</dbReference>
<evidence type="ECO:0000256" key="2">
    <source>
        <dbReference type="ARBA" id="ARBA00022670"/>
    </source>
</evidence>
<dbReference type="Proteomes" id="UP001595833">
    <property type="component" value="Unassembled WGS sequence"/>
</dbReference>
<dbReference type="InterPro" id="IPR029058">
    <property type="entry name" value="AB_hydrolase_fold"/>
</dbReference>
<evidence type="ECO:0000313" key="6">
    <source>
        <dbReference type="EMBL" id="MFC5055897.1"/>
    </source>
</evidence>
<proteinExistence type="predicted"/>
<sequence>MPDNDLPADLVTSIPANIDNTLQIDLYTDSGVRKARSYAGHIDLADQVHQGGRKRNQLFYWFFESQTCNPHIAATDPRQRRLIAETPLIIWLNGGPGASSLLGLFLENGPFTIDGDAAGTISVTPDSWNQEAHVVYWDQPIGTGYSHTRDEGRAGTRDQDECVHDEAALGEMFREALQGFFSRHPEYAECPVYLCGESYAGKYVPAIALAIDEHNREDDPDRVRIDLRGMSVGNGWIKPELSLRVMIDYAYTTGFIGKHQRDELYRDYEKFQEVLHRATPDMGEATTLGNELVAAILACGGGFDMYDVRRWDDLSLGALRKYLNSEPVKTALHVPPDIEWTCADNDGPVARALVDDNMADCSGDFSELLDKRTGAADRYRLLFYTGNFDTACGYRSTEEILADLPWTGRNGWSTAPRLIWTQAQGNPKGFVRQHLNLTQVSIPASGHQVPAFQPGTCREMIYNWIFQRPFHGYEAPLPARAVPPSRWTHAPRRTR</sequence>
<keyword evidence="1" id="KW-0121">Carboxypeptidase</keyword>
<gene>
    <name evidence="6" type="ORF">ACFPFM_19315</name>
</gene>
<evidence type="ECO:0000256" key="5">
    <source>
        <dbReference type="ARBA" id="ARBA00023180"/>
    </source>
</evidence>
<keyword evidence="5" id="KW-0325">Glycoprotein</keyword>
<evidence type="ECO:0000256" key="1">
    <source>
        <dbReference type="ARBA" id="ARBA00022645"/>
    </source>
</evidence>
<dbReference type="PANTHER" id="PTHR11802">
    <property type="entry name" value="SERINE PROTEASE FAMILY S10 SERINE CARBOXYPEPTIDASE"/>
    <property type="match status" value="1"/>
</dbReference>
<dbReference type="Pfam" id="PF00450">
    <property type="entry name" value="Peptidase_S10"/>
    <property type="match status" value="1"/>
</dbReference>
<dbReference type="Gene3D" id="3.40.50.1820">
    <property type="entry name" value="alpha/beta hydrolase"/>
    <property type="match status" value="1"/>
</dbReference>
<dbReference type="RefSeq" id="WP_344040803.1">
    <property type="nucleotide sequence ID" value="NZ_BAAAKE010000025.1"/>
</dbReference>
<dbReference type="SUPFAM" id="SSF53474">
    <property type="entry name" value="alpha/beta-Hydrolases"/>
    <property type="match status" value="1"/>
</dbReference>
<keyword evidence="7" id="KW-1185">Reference proteome</keyword>
<keyword evidence="2" id="KW-0645">Protease</keyword>
<keyword evidence="3" id="KW-0732">Signal</keyword>
<organism evidence="6 7">
    <name type="scientific">Saccharothrix xinjiangensis</name>
    <dbReference type="NCBI Taxonomy" id="204798"/>
    <lineage>
        <taxon>Bacteria</taxon>
        <taxon>Bacillati</taxon>
        <taxon>Actinomycetota</taxon>
        <taxon>Actinomycetes</taxon>
        <taxon>Pseudonocardiales</taxon>
        <taxon>Pseudonocardiaceae</taxon>
        <taxon>Saccharothrix</taxon>
    </lineage>
</organism>
<dbReference type="PANTHER" id="PTHR11802:SF3">
    <property type="entry name" value="RETINOID-INDUCIBLE SERINE CARBOXYPEPTIDASE"/>
    <property type="match status" value="1"/>
</dbReference>
<evidence type="ECO:0008006" key="8">
    <source>
        <dbReference type="Google" id="ProtNLM"/>
    </source>
</evidence>
<evidence type="ECO:0000256" key="4">
    <source>
        <dbReference type="ARBA" id="ARBA00022801"/>
    </source>
</evidence>
<comment type="caution">
    <text evidence="6">The sequence shown here is derived from an EMBL/GenBank/DDBJ whole genome shotgun (WGS) entry which is preliminary data.</text>
</comment>
<name>A0ABV9Y2D8_9PSEU</name>
<protein>
    <recommendedName>
        <fullName evidence="8">Carboxypeptidase</fullName>
    </recommendedName>
</protein>
<evidence type="ECO:0000256" key="3">
    <source>
        <dbReference type="ARBA" id="ARBA00022729"/>
    </source>
</evidence>
<keyword evidence="4" id="KW-0378">Hydrolase</keyword>
<evidence type="ECO:0000313" key="7">
    <source>
        <dbReference type="Proteomes" id="UP001595833"/>
    </source>
</evidence>
<dbReference type="InterPro" id="IPR001563">
    <property type="entry name" value="Peptidase_S10"/>
</dbReference>
<dbReference type="PRINTS" id="PR00724">
    <property type="entry name" value="CRBOXYPTASEC"/>
</dbReference>
<dbReference type="EMBL" id="JBHSJB010000017">
    <property type="protein sequence ID" value="MFC5055897.1"/>
    <property type="molecule type" value="Genomic_DNA"/>
</dbReference>
<reference evidence="7" key="1">
    <citation type="journal article" date="2019" name="Int. J. Syst. Evol. Microbiol.">
        <title>The Global Catalogue of Microorganisms (GCM) 10K type strain sequencing project: providing services to taxonomists for standard genome sequencing and annotation.</title>
        <authorList>
            <consortium name="The Broad Institute Genomics Platform"/>
            <consortium name="The Broad Institute Genome Sequencing Center for Infectious Disease"/>
            <person name="Wu L."/>
            <person name="Ma J."/>
        </authorList>
    </citation>
    <scope>NUCLEOTIDE SEQUENCE [LARGE SCALE GENOMIC DNA]</scope>
    <source>
        <strain evidence="7">KCTC 12848</strain>
    </source>
</reference>
<accession>A0ABV9Y2D8</accession>